<evidence type="ECO:0000256" key="2">
    <source>
        <dbReference type="SAM" id="Phobius"/>
    </source>
</evidence>
<comment type="caution">
    <text evidence="4">The sequence shown here is derived from an EMBL/GenBank/DDBJ whole genome shotgun (WGS) entry which is preliminary data.</text>
</comment>
<sequence length="382" mass="38923">MRTAISVGALTLTLGGMLLAVAPTPVSAVARAGDCEGGGLLGGVTDGLCEAVGAVNNAVSGTLNDTLNDTVGGGVSDLVGDALGSAVSGAAKGLAVAPPPDVLPSGDDGYGQTMETPSYATKDGKNPKDDNPKKDDKSGKAQSSEASALAPESILDQPRQALLPEAVPELFMTPWDEAAEDASDVGDPPDPKDPKDAGDAGDADAAPPQSPGNACSPLSDSPGCAGTSANAAPKESATPQASPSPTPSHDGGAVPAEESARWLTDEPVRPAQSRRRAVETDERGDGGGDRADGRQESSGSEDQPPVVDAEAPRLDLLWPAGPVMRKLQRTVTPTRSPDPLGTAFTMTLLVAAILAVRLLYVRRISEKSIPLEPLRMKRHRTA</sequence>
<feature type="transmembrane region" description="Helical" evidence="2">
    <location>
        <begin position="340"/>
        <end position="360"/>
    </location>
</feature>
<organism evidence="4 5">
    <name type="scientific">Streptosporangium saharense</name>
    <dbReference type="NCBI Taxonomy" id="1706840"/>
    <lineage>
        <taxon>Bacteria</taxon>
        <taxon>Bacillati</taxon>
        <taxon>Actinomycetota</taxon>
        <taxon>Actinomycetes</taxon>
        <taxon>Streptosporangiales</taxon>
        <taxon>Streptosporangiaceae</taxon>
        <taxon>Streptosporangium</taxon>
    </lineage>
</organism>
<dbReference type="RefSeq" id="WP_184721934.1">
    <property type="nucleotide sequence ID" value="NZ_JACHJP010000010.1"/>
</dbReference>
<accession>A0A7W7QU16</accession>
<dbReference type="AlphaFoldDB" id="A0A7W7QU16"/>
<feature type="compositionally biased region" description="Basic and acidic residues" evidence="1">
    <location>
        <begin position="122"/>
        <end position="139"/>
    </location>
</feature>
<keyword evidence="2" id="KW-0472">Membrane</keyword>
<evidence type="ECO:0000313" key="4">
    <source>
        <dbReference type="EMBL" id="MBB4919549.1"/>
    </source>
</evidence>
<dbReference type="Proteomes" id="UP000552644">
    <property type="component" value="Unassembled WGS sequence"/>
</dbReference>
<feature type="signal peptide" evidence="3">
    <location>
        <begin position="1"/>
        <end position="28"/>
    </location>
</feature>
<feature type="chain" id="PRO_5031045854" evidence="3">
    <location>
        <begin position="29"/>
        <end position="382"/>
    </location>
</feature>
<feature type="compositionally biased region" description="Basic and acidic residues" evidence="1">
    <location>
        <begin position="276"/>
        <end position="295"/>
    </location>
</feature>
<proteinExistence type="predicted"/>
<protein>
    <submittedName>
        <fullName evidence="4">Uncharacterized protein</fullName>
    </submittedName>
</protein>
<evidence type="ECO:0000313" key="5">
    <source>
        <dbReference type="Proteomes" id="UP000552644"/>
    </source>
</evidence>
<reference evidence="4 5" key="1">
    <citation type="submission" date="2020-08" db="EMBL/GenBank/DDBJ databases">
        <title>Genomic Encyclopedia of Type Strains, Phase III (KMG-III): the genomes of soil and plant-associated and newly described type strains.</title>
        <authorList>
            <person name="Whitman W."/>
        </authorList>
    </citation>
    <scope>NUCLEOTIDE SEQUENCE [LARGE SCALE GENOMIC DNA]</scope>
    <source>
        <strain evidence="4 5">CECT 8840</strain>
    </source>
</reference>
<keyword evidence="2" id="KW-0812">Transmembrane</keyword>
<feature type="compositionally biased region" description="Basic and acidic residues" evidence="1">
    <location>
        <begin position="258"/>
        <end position="268"/>
    </location>
</feature>
<evidence type="ECO:0000256" key="1">
    <source>
        <dbReference type="SAM" id="MobiDB-lite"/>
    </source>
</evidence>
<feature type="region of interest" description="Disordered" evidence="1">
    <location>
        <begin position="94"/>
        <end position="307"/>
    </location>
</feature>
<keyword evidence="3" id="KW-0732">Signal</keyword>
<dbReference type="EMBL" id="JACHJP010000010">
    <property type="protein sequence ID" value="MBB4919549.1"/>
    <property type="molecule type" value="Genomic_DNA"/>
</dbReference>
<name>A0A7W7QU16_9ACTN</name>
<evidence type="ECO:0000256" key="3">
    <source>
        <dbReference type="SAM" id="SignalP"/>
    </source>
</evidence>
<keyword evidence="5" id="KW-1185">Reference proteome</keyword>
<feature type="compositionally biased region" description="Basic and acidic residues" evidence="1">
    <location>
        <begin position="189"/>
        <end position="198"/>
    </location>
</feature>
<keyword evidence="2" id="KW-1133">Transmembrane helix</keyword>
<gene>
    <name evidence="4" type="ORF">FHS44_006692</name>
</gene>